<evidence type="ECO:0000313" key="2">
    <source>
        <dbReference type="EMBL" id="MBE9078379.1"/>
    </source>
</evidence>
<dbReference type="CDD" id="cd02440">
    <property type="entry name" value="AdoMet_MTases"/>
    <property type="match status" value="1"/>
</dbReference>
<comment type="caution">
    <text evidence="2">The sequence shown here is derived from an EMBL/GenBank/DDBJ whole genome shotgun (WGS) entry which is preliminary data.</text>
</comment>
<keyword evidence="2" id="KW-0489">Methyltransferase</keyword>
<keyword evidence="2" id="KW-0808">Transferase</keyword>
<sequence length="228" mass="26381">MQFQSSPWQPMIQAATQRFNREYGGQPFDLPAEVEAMEVFRDWTAGTLTSRIASPFWQLAQPRKQQRCLDLGCGFSFLIYDWREWQALFYGQDVSPIAVETLRQRGPQLNSKLFKSVVQRPAHQLDYGDLRFDLAIATGFSCYYPLDYWQTVLDAVKRVLKPEGFLVFDVIDPEQPLAENWAILETYLGAEVFLTDLADWRALIRQAGAQVVKQQEGDPFHLYKIRFG</sequence>
<dbReference type="InterPro" id="IPR013216">
    <property type="entry name" value="Methyltransf_11"/>
</dbReference>
<dbReference type="InterPro" id="IPR029063">
    <property type="entry name" value="SAM-dependent_MTases_sf"/>
</dbReference>
<protein>
    <submittedName>
        <fullName evidence="2">Class I SAM-dependent methyltransferase</fullName>
    </submittedName>
</protein>
<gene>
    <name evidence="2" type="ORF">IQ241_13925</name>
</gene>
<dbReference type="SUPFAM" id="SSF53335">
    <property type="entry name" value="S-adenosyl-L-methionine-dependent methyltransferases"/>
    <property type="match status" value="1"/>
</dbReference>
<dbReference type="Proteomes" id="UP000636505">
    <property type="component" value="Unassembled WGS sequence"/>
</dbReference>
<dbReference type="EMBL" id="JADEXG010000031">
    <property type="protein sequence ID" value="MBE9078379.1"/>
    <property type="molecule type" value="Genomic_DNA"/>
</dbReference>
<proteinExistence type="predicted"/>
<dbReference type="GO" id="GO:0032259">
    <property type="term" value="P:methylation"/>
    <property type="evidence" value="ECO:0007669"/>
    <property type="project" value="UniProtKB-KW"/>
</dbReference>
<evidence type="ECO:0000313" key="3">
    <source>
        <dbReference type="Proteomes" id="UP000636505"/>
    </source>
</evidence>
<dbReference type="AlphaFoldDB" id="A0A8J7DRF2"/>
<name>A0A8J7DRF2_9CYAN</name>
<accession>A0A8J7DRF2</accession>
<keyword evidence="3" id="KW-1185">Reference proteome</keyword>
<dbReference type="Pfam" id="PF08241">
    <property type="entry name" value="Methyltransf_11"/>
    <property type="match status" value="1"/>
</dbReference>
<evidence type="ECO:0000259" key="1">
    <source>
        <dbReference type="Pfam" id="PF08241"/>
    </source>
</evidence>
<dbReference type="GO" id="GO:0008757">
    <property type="term" value="F:S-adenosylmethionine-dependent methyltransferase activity"/>
    <property type="evidence" value="ECO:0007669"/>
    <property type="project" value="InterPro"/>
</dbReference>
<reference evidence="2" key="1">
    <citation type="submission" date="2020-10" db="EMBL/GenBank/DDBJ databases">
        <authorList>
            <person name="Castelo-Branco R."/>
            <person name="Eusebio N."/>
            <person name="Adriana R."/>
            <person name="Vieira A."/>
            <person name="Brugerolle De Fraissinette N."/>
            <person name="Rezende De Castro R."/>
            <person name="Schneider M.P."/>
            <person name="Vasconcelos V."/>
            <person name="Leao P.N."/>
        </authorList>
    </citation>
    <scope>NUCLEOTIDE SEQUENCE</scope>
    <source>
        <strain evidence="2">LEGE 07310</strain>
    </source>
</reference>
<feature type="domain" description="Methyltransferase type 11" evidence="1">
    <location>
        <begin position="69"/>
        <end position="168"/>
    </location>
</feature>
<dbReference type="Gene3D" id="3.40.50.150">
    <property type="entry name" value="Vaccinia Virus protein VP39"/>
    <property type="match status" value="1"/>
</dbReference>
<dbReference type="RefSeq" id="WP_193908166.1">
    <property type="nucleotide sequence ID" value="NZ_JADEXG010000031.1"/>
</dbReference>
<organism evidence="2 3">
    <name type="scientific">Vasconcelosia minhoensis LEGE 07310</name>
    <dbReference type="NCBI Taxonomy" id="915328"/>
    <lineage>
        <taxon>Bacteria</taxon>
        <taxon>Bacillati</taxon>
        <taxon>Cyanobacteriota</taxon>
        <taxon>Cyanophyceae</taxon>
        <taxon>Nodosilineales</taxon>
        <taxon>Cymatolegaceae</taxon>
        <taxon>Vasconcelosia</taxon>
        <taxon>Vasconcelosia minhoensis</taxon>
    </lineage>
</organism>